<organism evidence="1">
    <name type="scientific">Trepomonas sp. PC1</name>
    <dbReference type="NCBI Taxonomy" id="1076344"/>
    <lineage>
        <taxon>Eukaryota</taxon>
        <taxon>Metamonada</taxon>
        <taxon>Diplomonadida</taxon>
        <taxon>Hexamitidae</taxon>
        <taxon>Hexamitinae</taxon>
        <taxon>Trepomonas</taxon>
    </lineage>
</organism>
<dbReference type="EMBL" id="GDID01006643">
    <property type="protein sequence ID" value="JAP89963.1"/>
    <property type="molecule type" value="Transcribed_RNA"/>
</dbReference>
<feature type="non-terminal residue" evidence="1">
    <location>
        <position position="570"/>
    </location>
</feature>
<sequence length="570" mass="67696">EIIDIVKQSIKNLCIDQKHVKYITKMMQKSNYLLDSRQFQSFLKINDPQVYKFYQNQNLYVMDLIQQYYQFHDNCTYEHQDNFRKIHDQFKQNPNLVHIKISENKQSRIFEFDLSSPCKREVSYKMLNDHYLHSSEQTQTSRAFIFHDLQITSYDQLASRFRNVNFNYFYQTCQFVDQFDPEFVQAVEKHWQHPLTNQLYEFMRPELQKATVENLFAMDLQGFGQKLREMVDFSEFQPTCETYQRKFEDNLTKIVEELANRKVSDQLIEFAVENLTVSHYTLEKVLQMCGVRSLTEFSMKLQKVEIQKVEIKSNNQIKCTVDDRIVQVLHILQPEQICTKGFIRSLAHQMKSKTMNLQNMLSQLKLQNKQQLEFWLAKTTFSNQQQNTDCDQQTVSLNQDLQQLFNSAYVSKQTLDDLKVRINDQVYEQGKQGISNFIFWQNIPQDTQLVKLQSLFDKSVESGNKLAQNVILDCIDVIQTQNQVQLHNLIRNYFYMCENCSLFEAILKNMHIQYKKGSVVNIEMENNERKDFELKFEKAEFNADKAGTLARAAMSRNAQILFQYKDDYLG</sequence>
<feature type="non-terminal residue" evidence="1">
    <location>
        <position position="1"/>
    </location>
</feature>
<reference evidence="1" key="1">
    <citation type="submission" date="2015-07" db="EMBL/GenBank/DDBJ databases">
        <title>Adaptation to a free-living lifestyle via gene acquisitions in the diplomonad Trepomonas sp. PC1.</title>
        <authorList>
            <person name="Xu F."/>
            <person name="Jerlstrom-Hultqvist J."/>
            <person name="Kolisko M."/>
            <person name="Simpson A.G.B."/>
            <person name="Roger A.J."/>
            <person name="Svard S.G."/>
            <person name="Andersson J.O."/>
        </authorList>
    </citation>
    <scope>NUCLEOTIDE SEQUENCE</scope>
    <source>
        <strain evidence="1">PC1</strain>
    </source>
</reference>
<gene>
    <name evidence="1" type="ORF">TPC1_30542</name>
</gene>
<proteinExistence type="predicted"/>
<dbReference type="AlphaFoldDB" id="A0A146JZ55"/>
<name>A0A146JZ55_9EUKA</name>
<evidence type="ECO:0000313" key="1">
    <source>
        <dbReference type="EMBL" id="JAP89963.1"/>
    </source>
</evidence>
<accession>A0A146JZ55</accession>
<protein>
    <submittedName>
        <fullName evidence="1">Uncharacterized protein</fullName>
    </submittedName>
</protein>